<gene>
    <name evidence="11" type="primary">H2eb1</name>
    <name evidence="11" type="ORF">TRILEU_R15421</name>
</gene>
<dbReference type="Proteomes" id="UP000627253">
    <property type="component" value="Unassembled WGS sequence"/>
</dbReference>
<dbReference type="PANTHER" id="PTHR19944">
    <property type="entry name" value="MHC CLASS II-RELATED"/>
    <property type="match status" value="1"/>
</dbReference>
<evidence type="ECO:0000256" key="4">
    <source>
        <dbReference type="ARBA" id="ARBA00022989"/>
    </source>
</evidence>
<dbReference type="Gene3D" id="3.10.320.10">
    <property type="entry name" value="Class II Histocompatibility Antigen, M Beta Chain, Chain B, domain 1"/>
    <property type="match status" value="1"/>
</dbReference>
<dbReference type="InterPro" id="IPR050160">
    <property type="entry name" value="MHC/Immunoglobulin"/>
</dbReference>
<dbReference type="GO" id="GO:0042613">
    <property type="term" value="C:MHC class II protein complex"/>
    <property type="evidence" value="ECO:0007669"/>
    <property type="project" value="UniProtKB-KW"/>
</dbReference>
<comment type="subcellular location">
    <subcellularLocation>
        <location evidence="1">Membrane</location>
        <topology evidence="1">Single-pass type I membrane protein</topology>
    </subcellularLocation>
</comment>
<evidence type="ECO:0000256" key="1">
    <source>
        <dbReference type="ARBA" id="ARBA00004479"/>
    </source>
</evidence>
<feature type="non-terminal residue" evidence="11">
    <location>
        <position position="1"/>
    </location>
</feature>
<keyword evidence="6" id="KW-0472">Membrane</keyword>
<accession>A0A852IDL1</accession>
<evidence type="ECO:0000256" key="7">
    <source>
        <dbReference type="ARBA" id="ARBA00023157"/>
    </source>
</evidence>
<dbReference type="Pfam" id="PF00969">
    <property type="entry name" value="MHC_II_beta"/>
    <property type="match status" value="1"/>
</dbReference>
<dbReference type="InterPro" id="IPR011162">
    <property type="entry name" value="MHC_I/II-like_Ag-recog"/>
</dbReference>
<keyword evidence="8" id="KW-0325">Glycoprotein</keyword>
<comment type="caution">
    <text evidence="11">The sequence shown here is derived from an EMBL/GenBank/DDBJ whole genome shotgun (WGS) entry which is preliminary data.</text>
</comment>
<dbReference type="AlphaFoldDB" id="A0A852IDL1"/>
<evidence type="ECO:0000256" key="9">
    <source>
        <dbReference type="ARBA" id="ARBA00023182"/>
    </source>
</evidence>
<organism evidence="11 12">
    <name type="scientific">Tricholaema leucomelas</name>
    <name type="common">pied barbet</name>
    <dbReference type="NCBI Taxonomy" id="240729"/>
    <lineage>
        <taxon>Eukaryota</taxon>
        <taxon>Metazoa</taxon>
        <taxon>Chordata</taxon>
        <taxon>Craniata</taxon>
        <taxon>Vertebrata</taxon>
        <taxon>Euteleostomi</taxon>
        <taxon>Archelosauria</taxon>
        <taxon>Archosauria</taxon>
        <taxon>Dinosauria</taxon>
        <taxon>Saurischia</taxon>
        <taxon>Theropoda</taxon>
        <taxon>Coelurosauria</taxon>
        <taxon>Aves</taxon>
        <taxon>Neognathae</taxon>
        <taxon>Neoaves</taxon>
        <taxon>Telluraves</taxon>
        <taxon>Coraciimorphae</taxon>
        <taxon>Piciformes</taxon>
        <taxon>Lybiidae</taxon>
        <taxon>Tricholaema lacrymosa</taxon>
    </lineage>
</organism>
<dbReference type="InterPro" id="IPR000353">
    <property type="entry name" value="MHC_II_b_N"/>
</dbReference>
<evidence type="ECO:0000256" key="2">
    <source>
        <dbReference type="ARBA" id="ARBA00022692"/>
    </source>
</evidence>
<keyword evidence="2" id="KW-0812">Transmembrane</keyword>
<dbReference type="InterPro" id="IPR014745">
    <property type="entry name" value="MHC_II_a/b_N"/>
</dbReference>
<keyword evidence="12" id="KW-1185">Reference proteome</keyword>
<keyword evidence="9" id="KW-0491">MHC II</keyword>
<proteinExistence type="predicted"/>
<protein>
    <submittedName>
        <fullName evidence="11">HB2J protein</fullName>
    </submittedName>
</protein>
<evidence type="ECO:0000256" key="8">
    <source>
        <dbReference type="ARBA" id="ARBA00023180"/>
    </source>
</evidence>
<keyword evidence="5" id="KW-1064">Adaptive immunity</keyword>
<keyword evidence="3" id="KW-0391">Immunity</keyword>
<evidence type="ECO:0000313" key="11">
    <source>
        <dbReference type="EMBL" id="NXX40415.1"/>
    </source>
</evidence>
<sequence>APAHPGVFLEMTKAECQFLNGTERVRFLARYIHNREQYAHFDSDLGVWVADTPLGELQAQYLNSQPELLEQERAAVDTFCRHNYEVSNPFLVER</sequence>
<reference evidence="11" key="1">
    <citation type="submission" date="2020-02" db="EMBL/GenBank/DDBJ databases">
        <title>Bird 10,000 Genomes (B10K) Project - Family phase.</title>
        <authorList>
            <person name="Zhang G."/>
        </authorList>
    </citation>
    <scope>NUCLEOTIDE SEQUENCE</scope>
    <source>
        <strain evidence="11">B10K-DU-002-37</strain>
        <tissue evidence="11">Muscle</tissue>
    </source>
</reference>
<dbReference type="SUPFAM" id="SSF54452">
    <property type="entry name" value="MHC antigen-recognition domain"/>
    <property type="match status" value="1"/>
</dbReference>
<dbReference type="OrthoDB" id="10043043at2759"/>
<dbReference type="PANTHER" id="PTHR19944:SF99">
    <property type="entry name" value="HLA CLASS II HISTOCOMPATIBILITY ANTIGEN, DRB1 BETA CHAIN"/>
    <property type="match status" value="1"/>
</dbReference>
<evidence type="ECO:0000256" key="5">
    <source>
        <dbReference type="ARBA" id="ARBA00023130"/>
    </source>
</evidence>
<dbReference type="FunFam" id="3.10.320.10:FF:000001">
    <property type="entry name" value="HLA class II histocompatibility antigen, DRB1-1 beta chain"/>
    <property type="match status" value="1"/>
</dbReference>
<evidence type="ECO:0000256" key="3">
    <source>
        <dbReference type="ARBA" id="ARBA00022859"/>
    </source>
</evidence>
<keyword evidence="4" id="KW-1133">Transmembrane helix</keyword>
<feature type="domain" description="MHC class II beta chain N-terminal" evidence="10">
    <location>
        <begin position="14"/>
        <end position="88"/>
    </location>
</feature>
<dbReference type="GO" id="GO:0002250">
    <property type="term" value="P:adaptive immune response"/>
    <property type="evidence" value="ECO:0007669"/>
    <property type="project" value="UniProtKB-KW"/>
</dbReference>
<dbReference type="EMBL" id="WAAF01004144">
    <property type="protein sequence ID" value="NXX40415.1"/>
    <property type="molecule type" value="Genomic_DNA"/>
</dbReference>
<evidence type="ECO:0000256" key="6">
    <source>
        <dbReference type="ARBA" id="ARBA00023136"/>
    </source>
</evidence>
<feature type="non-terminal residue" evidence="11">
    <location>
        <position position="94"/>
    </location>
</feature>
<name>A0A852IDL1_9PICI</name>
<evidence type="ECO:0000313" key="12">
    <source>
        <dbReference type="Proteomes" id="UP000627253"/>
    </source>
</evidence>
<dbReference type="SMART" id="SM00921">
    <property type="entry name" value="MHC_II_beta"/>
    <property type="match status" value="1"/>
</dbReference>
<evidence type="ECO:0000259" key="10">
    <source>
        <dbReference type="SMART" id="SM00921"/>
    </source>
</evidence>
<dbReference type="GO" id="GO:0002504">
    <property type="term" value="P:antigen processing and presentation of peptide or polysaccharide antigen via MHC class II"/>
    <property type="evidence" value="ECO:0007669"/>
    <property type="project" value="UniProtKB-KW"/>
</dbReference>
<keyword evidence="7" id="KW-1015">Disulfide bond</keyword>